<keyword evidence="1" id="KW-0812">Transmembrane</keyword>
<feature type="domain" description="TadE-like" evidence="2">
    <location>
        <begin position="13"/>
        <end position="55"/>
    </location>
</feature>
<protein>
    <submittedName>
        <fullName evidence="3">TadE-like protein</fullName>
    </submittedName>
</protein>
<dbReference type="HOGENOM" id="CLU_1314359_0_0_5"/>
<gene>
    <name evidence="3" type="ordered locus">Saro_1520</name>
</gene>
<dbReference type="InterPro" id="IPR012495">
    <property type="entry name" value="TadE-like_dom"/>
</dbReference>
<dbReference type="STRING" id="279238.Saro_1520"/>
<proteinExistence type="predicted"/>
<dbReference type="AlphaFoldDB" id="Q2G862"/>
<keyword evidence="1" id="KW-1133">Transmembrane helix</keyword>
<evidence type="ECO:0000313" key="4">
    <source>
        <dbReference type="Proteomes" id="UP000009134"/>
    </source>
</evidence>
<keyword evidence="4" id="KW-1185">Reference proteome</keyword>
<dbReference type="Proteomes" id="UP000009134">
    <property type="component" value="Chromosome"/>
</dbReference>
<dbReference type="Pfam" id="PF07811">
    <property type="entry name" value="TadE"/>
    <property type="match status" value="1"/>
</dbReference>
<evidence type="ECO:0000259" key="2">
    <source>
        <dbReference type="Pfam" id="PF07811"/>
    </source>
</evidence>
<evidence type="ECO:0000256" key="1">
    <source>
        <dbReference type="SAM" id="Phobius"/>
    </source>
</evidence>
<name>Q2G862_NOVAD</name>
<keyword evidence="1" id="KW-0472">Membrane</keyword>
<accession>Q2G862</accession>
<reference evidence="4" key="1">
    <citation type="submission" date="2006-01" db="EMBL/GenBank/DDBJ databases">
        <title>Complete sequence of Novosphingobium aromaticivorans DSM 12444.</title>
        <authorList>
            <consortium name="US DOE Joint Genome Institute"/>
            <person name="Copeland A."/>
            <person name="Lucas S."/>
            <person name="Lapidus A."/>
            <person name="Barry K."/>
            <person name="Detter J.C."/>
            <person name="Glavina T."/>
            <person name="Hammon N."/>
            <person name="Israni S."/>
            <person name="Pitluck S."/>
            <person name="Chain P."/>
            <person name="Malfatti S."/>
            <person name="Shin M."/>
            <person name="Vergez L."/>
            <person name="Schmutz J."/>
            <person name="Larimer F."/>
            <person name="Land M."/>
            <person name="Kyrpides N."/>
            <person name="Ivanova N."/>
            <person name="Fredrickson J."/>
            <person name="Balkwill D."/>
            <person name="Romine M.F."/>
            <person name="Richardson P."/>
        </authorList>
    </citation>
    <scope>NUCLEOTIDE SEQUENCE [LARGE SCALE GENOMIC DNA]</scope>
    <source>
        <strain evidence="4">ATCC 700278 / DSM 12444 / CCUG 56034 / CIP 105152 / NBRC 16084 / F199</strain>
    </source>
</reference>
<dbReference type="eggNOG" id="ENOG50335IV">
    <property type="taxonomic scope" value="Bacteria"/>
</dbReference>
<organism evidence="3 4">
    <name type="scientific">Novosphingobium aromaticivorans (strain ATCC 700278 / DSM 12444 / CCUG 56034 / CIP 105152 / NBRC 16084 / F199)</name>
    <dbReference type="NCBI Taxonomy" id="279238"/>
    <lineage>
        <taxon>Bacteria</taxon>
        <taxon>Pseudomonadati</taxon>
        <taxon>Pseudomonadota</taxon>
        <taxon>Alphaproteobacteria</taxon>
        <taxon>Sphingomonadales</taxon>
        <taxon>Sphingomonadaceae</taxon>
        <taxon>Novosphingobium</taxon>
    </lineage>
</organism>
<dbReference type="EMBL" id="CP000248">
    <property type="protein sequence ID" value="ABD25961.1"/>
    <property type="molecule type" value="Genomic_DNA"/>
</dbReference>
<dbReference type="RefSeq" id="WP_011445173.1">
    <property type="nucleotide sequence ID" value="NC_007794.1"/>
</dbReference>
<sequence length="209" mass="21678">MRLLHAFLGDERGASAAEFVLVLPILILFVFGVLDTGWYAWNLGLNQKAAQMGARIAVVTNPVASDLAQNMVGVTCGGVTLQQGQPIPAGCLPAKTCRFTSASACSCSGGAAPFAATSCSFADFDRFARVMESVNPAIQRSNITVTYNGSGLGYAGDPNSKGIEIAPHVTVTVAGMQYNPLMGILMTGISMPSASSTLTMEDGDGVKSF</sequence>
<feature type="transmembrane region" description="Helical" evidence="1">
    <location>
        <begin position="20"/>
        <end position="41"/>
    </location>
</feature>
<evidence type="ECO:0000313" key="3">
    <source>
        <dbReference type="EMBL" id="ABD25961.1"/>
    </source>
</evidence>
<dbReference type="KEGG" id="nar:Saro_1520"/>